<evidence type="ECO:0008006" key="4">
    <source>
        <dbReference type="Google" id="ProtNLM"/>
    </source>
</evidence>
<evidence type="ECO:0000313" key="3">
    <source>
        <dbReference type="Proteomes" id="UP001221142"/>
    </source>
</evidence>
<protein>
    <recommendedName>
        <fullName evidence="4">C2H2-type domain-containing protein</fullName>
    </recommendedName>
</protein>
<feature type="compositionally biased region" description="Basic residues" evidence="1">
    <location>
        <begin position="232"/>
        <end position="252"/>
    </location>
</feature>
<feature type="region of interest" description="Disordered" evidence="1">
    <location>
        <begin position="232"/>
        <end position="258"/>
    </location>
</feature>
<dbReference type="AlphaFoldDB" id="A0AAD7FX94"/>
<evidence type="ECO:0000256" key="1">
    <source>
        <dbReference type="SAM" id="MobiDB-lite"/>
    </source>
</evidence>
<accession>A0AAD7FX94</accession>
<proteinExistence type="predicted"/>
<keyword evidence="3" id="KW-1185">Reference proteome</keyword>
<dbReference type="Proteomes" id="UP001221142">
    <property type="component" value="Unassembled WGS sequence"/>
</dbReference>
<reference evidence="2" key="1">
    <citation type="submission" date="2023-03" db="EMBL/GenBank/DDBJ databases">
        <title>Massive genome expansion in bonnet fungi (Mycena s.s.) driven by repeated elements and novel gene families across ecological guilds.</title>
        <authorList>
            <consortium name="Lawrence Berkeley National Laboratory"/>
            <person name="Harder C.B."/>
            <person name="Miyauchi S."/>
            <person name="Viragh M."/>
            <person name="Kuo A."/>
            <person name="Thoen E."/>
            <person name="Andreopoulos B."/>
            <person name="Lu D."/>
            <person name="Skrede I."/>
            <person name="Drula E."/>
            <person name="Henrissat B."/>
            <person name="Morin E."/>
            <person name="Kohler A."/>
            <person name="Barry K."/>
            <person name="LaButti K."/>
            <person name="Morin E."/>
            <person name="Salamov A."/>
            <person name="Lipzen A."/>
            <person name="Mereny Z."/>
            <person name="Hegedus B."/>
            <person name="Baldrian P."/>
            <person name="Stursova M."/>
            <person name="Weitz H."/>
            <person name="Taylor A."/>
            <person name="Grigoriev I.V."/>
            <person name="Nagy L.G."/>
            <person name="Martin F."/>
            <person name="Kauserud H."/>
        </authorList>
    </citation>
    <scope>NUCLEOTIDE SEQUENCE</scope>
    <source>
        <strain evidence="2">9284</strain>
    </source>
</reference>
<comment type="caution">
    <text evidence="2">The sequence shown here is derived from an EMBL/GenBank/DDBJ whole genome shotgun (WGS) entry which is preliminary data.</text>
</comment>
<sequence length="357" mass="39671">MGSHAQSGTVYIPDGSLTGKSMKITDDRVVAHAKYVLLPKAIECETLKCAPHDKFMVIKCEAQLNCWEAFQKHQIRHARDARKSTDTRYTCPFKKCIKKLHRSLELLAAHIEDTHLKGLPCPFATCPTHHLTTVDATTPGFTRHSLITHVQEHHAELVGSRVDRSLLLPTAKPHRMAHIPLPPPLPSSSNKDIRLGGLFLPAVCIPKTEHFTHLIASFADNSNSMGPSLPAAHKHNPTKVPHRTMTLRKRPQRPPLDLEESTPQYELADFPIIEFFRDSLTAMPTSFTPPDILSPPNFVVQPIPPERALDLVQGPQPALGREEKAPPEPSIFYPVLQKEAFAGYARGEGAVMDVMRG</sequence>
<evidence type="ECO:0000313" key="2">
    <source>
        <dbReference type="EMBL" id="KAJ7647972.1"/>
    </source>
</evidence>
<name>A0AAD7FX94_9AGAR</name>
<organism evidence="2 3">
    <name type="scientific">Roridomyces roridus</name>
    <dbReference type="NCBI Taxonomy" id="1738132"/>
    <lineage>
        <taxon>Eukaryota</taxon>
        <taxon>Fungi</taxon>
        <taxon>Dikarya</taxon>
        <taxon>Basidiomycota</taxon>
        <taxon>Agaricomycotina</taxon>
        <taxon>Agaricomycetes</taxon>
        <taxon>Agaricomycetidae</taxon>
        <taxon>Agaricales</taxon>
        <taxon>Marasmiineae</taxon>
        <taxon>Mycenaceae</taxon>
        <taxon>Roridomyces</taxon>
    </lineage>
</organism>
<dbReference type="EMBL" id="JARKIF010000002">
    <property type="protein sequence ID" value="KAJ7647972.1"/>
    <property type="molecule type" value="Genomic_DNA"/>
</dbReference>
<gene>
    <name evidence="2" type="ORF">FB45DRAFT_1052369</name>
</gene>